<dbReference type="RefSeq" id="WP_118489511.1">
    <property type="nucleotide sequence ID" value="NZ_QRQN01000047.1"/>
</dbReference>
<dbReference type="PANTHER" id="PTHR32305:SF15">
    <property type="entry name" value="PROTEIN RHSA-RELATED"/>
    <property type="match status" value="1"/>
</dbReference>
<proteinExistence type="predicted"/>
<dbReference type="AlphaFoldDB" id="A0A3R6K5E3"/>
<dbReference type="EMBL" id="QRQN01000047">
    <property type="protein sequence ID" value="RHN02183.1"/>
    <property type="molecule type" value="Genomic_DNA"/>
</dbReference>
<gene>
    <name evidence="1" type="ORF">DWZ31_19330</name>
</gene>
<protein>
    <recommendedName>
        <fullName evidence="3">RHS repeat protein</fullName>
    </recommendedName>
</protein>
<evidence type="ECO:0008006" key="3">
    <source>
        <dbReference type="Google" id="ProtNLM"/>
    </source>
</evidence>
<dbReference type="Gene3D" id="2.180.10.10">
    <property type="entry name" value="RHS repeat-associated core"/>
    <property type="match status" value="2"/>
</dbReference>
<dbReference type="PANTHER" id="PTHR32305">
    <property type="match status" value="1"/>
</dbReference>
<sequence length="285" mass="33032">MILTRTYERDYSGLVTKINRPGGRYTRYCYDKLGRVIRTDYYDKTYENFTYNKNGALIEVENQYGKVKFERDSLGRITKEWQGRHWISNQYDELGNCIQTVSSFGANILTSRNEMGQATQVAAYLDKEKPWVSRMEYNALGQETQRLFSNNICSAWDYDKAGRPIFHEVSNQRSKADAAHQGIFGNVVGWSDTLRRHRYEWDVNYQLKEVTNGLTKGTTVYSYDQFSNLVSAKESGFETIFRSADIVGNLYETKDCSDRIYGAGSRLEKSCINLKEQKLLINKIQ</sequence>
<dbReference type="InterPro" id="IPR050708">
    <property type="entry name" value="T6SS_VgrG/RHS"/>
</dbReference>
<name>A0A3R6K5E3_9FIRM</name>
<evidence type="ECO:0000313" key="2">
    <source>
        <dbReference type="Proteomes" id="UP000283586"/>
    </source>
</evidence>
<organism evidence="1 2">
    <name type="scientific">Roseburia intestinalis</name>
    <dbReference type="NCBI Taxonomy" id="166486"/>
    <lineage>
        <taxon>Bacteria</taxon>
        <taxon>Bacillati</taxon>
        <taxon>Bacillota</taxon>
        <taxon>Clostridia</taxon>
        <taxon>Lachnospirales</taxon>
        <taxon>Lachnospiraceae</taxon>
        <taxon>Roseburia</taxon>
    </lineage>
</organism>
<dbReference type="Proteomes" id="UP000283586">
    <property type="component" value="Unassembled WGS sequence"/>
</dbReference>
<comment type="caution">
    <text evidence="1">The sequence shown here is derived from an EMBL/GenBank/DDBJ whole genome shotgun (WGS) entry which is preliminary data.</text>
</comment>
<reference evidence="1 2" key="1">
    <citation type="submission" date="2018-08" db="EMBL/GenBank/DDBJ databases">
        <title>A genome reference for cultivated species of the human gut microbiota.</title>
        <authorList>
            <person name="Zou Y."/>
            <person name="Xue W."/>
            <person name="Luo G."/>
        </authorList>
    </citation>
    <scope>NUCLEOTIDE SEQUENCE [LARGE SCALE GENOMIC DNA]</scope>
    <source>
        <strain evidence="1 2">AF31-21AC</strain>
    </source>
</reference>
<accession>A0A3R6K5E3</accession>
<evidence type="ECO:0000313" key="1">
    <source>
        <dbReference type="EMBL" id="RHN02183.1"/>
    </source>
</evidence>